<dbReference type="InterPro" id="IPR029063">
    <property type="entry name" value="SAM-dependent_MTases_sf"/>
</dbReference>
<sequence>MDKAHPSPDKCPLCGSTSFETRYQNIKRFKRTYSVYECKGCGLGITHPFPDLDHLAEFYSSESYRDRGGRRFIAPVEAVVQGLRTGRLRKIGSLASKGRMLDVGCGRGLMLNHARQTGWETTGVEFNDETAAPARDELGLDIRTGRLSDIGFEKNSFDVITFWHSLEHLGDAVDAVREAARILKPGGLMLVSVPNFESLQSKMSGTGWFHLDVPFHLYHFSTLNIKRLLANCGLEVVREEHSSMEFNPFGFVQSLLNMAGLRHNLLYDMLKTGSLRPKGEEMGSAADTYITALLLPFVVVASVFFTALEVLLRRGG</sequence>
<dbReference type="EMBL" id="LAZR01006456">
    <property type="protein sequence ID" value="KKM91997.1"/>
    <property type="molecule type" value="Genomic_DNA"/>
</dbReference>
<protein>
    <recommendedName>
        <fullName evidence="4">Methyltransferase type 11 domain-containing protein</fullName>
    </recommendedName>
</protein>
<keyword evidence="1" id="KW-0808">Transferase</keyword>
<dbReference type="AlphaFoldDB" id="A0A0F9PF67"/>
<feature type="non-terminal residue" evidence="3">
    <location>
        <position position="316"/>
    </location>
</feature>
<organism evidence="3">
    <name type="scientific">marine sediment metagenome</name>
    <dbReference type="NCBI Taxonomy" id="412755"/>
    <lineage>
        <taxon>unclassified sequences</taxon>
        <taxon>metagenomes</taxon>
        <taxon>ecological metagenomes</taxon>
    </lineage>
</organism>
<accession>A0A0F9PF67</accession>
<keyword evidence="2" id="KW-0812">Transmembrane</keyword>
<evidence type="ECO:0000256" key="2">
    <source>
        <dbReference type="SAM" id="Phobius"/>
    </source>
</evidence>
<name>A0A0F9PF67_9ZZZZ</name>
<keyword evidence="2" id="KW-1133">Transmembrane helix</keyword>
<reference evidence="3" key="1">
    <citation type="journal article" date="2015" name="Nature">
        <title>Complex archaea that bridge the gap between prokaryotes and eukaryotes.</title>
        <authorList>
            <person name="Spang A."/>
            <person name="Saw J.H."/>
            <person name="Jorgensen S.L."/>
            <person name="Zaremba-Niedzwiedzka K."/>
            <person name="Martijn J."/>
            <person name="Lind A.E."/>
            <person name="van Eijk R."/>
            <person name="Schleper C."/>
            <person name="Guy L."/>
            <person name="Ettema T.J."/>
        </authorList>
    </citation>
    <scope>NUCLEOTIDE SEQUENCE</scope>
</reference>
<dbReference type="GO" id="GO:0016740">
    <property type="term" value="F:transferase activity"/>
    <property type="evidence" value="ECO:0007669"/>
    <property type="project" value="UniProtKB-KW"/>
</dbReference>
<dbReference type="Gene3D" id="3.40.50.150">
    <property type="entry name" value="Vaccinia Virus protein VP39"/>
    <property type="match status" value="1"/>
</dbReference>
<evidence type="ECO:0000313" key="3">
    <source>
        <dbReference type="EMBL" id="KKM91997.1"/>
    </source>
</evidence>
<evidence type="ECO:0000256" key="1">
    <source>
        <dbReference type="ARBA" id="ARBA00022679"/>
    </source>
</evidence>
<evidence type="ECO:0008006" key="4">
    <source>
        <dbReference type="Google" id="ProtNLM"/>
    </source>
</evidence>
<gene>
    <name evidence="3" type="ORF">LCGC14_1222930</name>
</gene>
<keyword evidence="2" id="KW-0472">Membrane</keyword>
<proteinExistence type="predicted"/>
<feature type="transmembrane region" description="Helical" evidence="2">
    <location>
        <begin position="289"/>
        <end position="312"/>
    </location>
</feature>
<dbReference type="PANTHER" id="PTHR43861">
    <property type="entry name" value="TRANS-ACONITATE 2-METHYLTRANSFERASE-RELATED"/>
    <property type="match status" value="1"/>
</dbReference>
<comment type="caution">
    <text evidence="3">The sequence shown here is derived from an EMBL/GenBank/DDBJ whole genome shotgun (WGS) entry which is preliminary data.</text>
</comment>
<dbReference type="Pfam" id="PF13489">
    <property type="entry name" value="Methyltransf_23"/>
    <property type="match status" value="1"/>
</dbReference>
<dbReference type="PANTHER" id="PTHR43861:SF3">
    <property type="entry name" value="PUTATIVE (AFU_ORTHOLOGUE AFUA_2G14390)-RELATED"/>
    <property type="match status" value="1"/>
</dbReference>
<dbReference type="CDD" id="cd02440">
    <property type="entry name" value="AdoMet_MTases"/>
    <property type="match status" value="1"/>
</dbReference>
<dbReference type="SUPFAM" id="SSF53335">
    <property type="entry name" value="S-adenosyl-L-methionine-dependent methyltransferases"/>
    <property type="match status" value="1"/>
</dbReference>